<keyword evidence="1" id="KW-0812">Transmembrane</keyword>
<proteinExistence type="predicted"/>
<feature type="transmembrane region" description="Helical" evidence="1">
    <location>
        <begin position="6"/>
        <end position="27"/>
    </location>
</feature>
<accession>A3IZC2</accession>
<dbReference type="EMBL" id="AAXW01000100">
    <property type="protein sequence ID" value="EAZ88179.1"/>
    <property type="molecule type" value="Genomic_DNA"/>
</dbReference>
<dbReference type="Proteomes" id="UP000003781">
    <property type="component" value="Unassembled WGS sequence"/>
</dbReference>
<reference evidence="2 3" key="1">
    <citation type="submission" date="2007-03" db="EMBL/GenBank/DDBJ databases">
        <authorList>
            <person name="Stal L."/>
            <person name="Ferriera S."/>
            <person name="Johnson J."/>
            <person name="Kravitz S."/>
            <person name="Beeson K."/>
            <person name="Sutton G."/>
            <person name="Rogers Y.-H."/>
            <person name="Friedman R."/>
            <person name="Frazier M."/>
            <person name="Venter J.C."/>
        </authorList>
    </citation>
    <scope>NUCLEOTIDE SEQUENCE [LARGE SCALE GENOMIC DNA]</scope>
    <source>
        <strain evidence="2 3">CCY0110</strain>
    </source>
</reference>
<evidence type="ECO:0000256" key="1">
    <source>
        <dbReference type="SAM" id="Phobius"/>
    </source>
</evidence>
<keyword evidence="1" id="KW-1133">Transmembrane helix</keyword>
<keyword evidence="1" id="KW-0472">Membrane</keyword>
<gene>
    <name evidence="2" type="ORF">CY0110_28634</name>
</gene>
<dbReference type="AlphaFoldDB" id="A3IZC2"/>
<protein>
    <submittedName>
        <fullName evidence="2">Uncharacterized protein</fullName>
    </submittedName>
</protein>
<name>A3IZC2_9CHRO</name>
<evidence type="ECO:0000313" key="3">
    <source>
        <dbReference type="Proteomes" id="UP000003781"/>
    </source>
</evidence>
<organism evidence="2 3">
    <name type="scientific">Crocosphaera chwakensis CCY0110</name>
    <dbReference type="NCBI Taxonomy" id="391612"/>
    <lineage>
        <taxon>Bacteria</taxon>
        <taxon>Bacillati</taxon>
        <taxon>Cyanobacteriota</taxon>
        <taxon>Cyanophyceae</taxon>
        <taxon>Oscillatoriophycideae</taxon>
        <taxon>Chroococcales</taxon>
        <taxon>Aphanothecaceae</taxon>
        <taxon>Crocosphaera</taxon>
        <taxon>Crocosphaera chwakensis</taxon>
    </lineage>
</organism>
<evidence type="ECO:0000313" key="2">
    <source>
        <dbReference type="EMBL" id="EAZ88179.1"/>
    </source>
</evidence>
<keyword evidence="3" id="KW-1185">Reference proteome</keyword>
<comment type="caution">
    <text evidence="2">The sequence shown here is derived from an EMBL/GenBank/DDBJ whole genome shotgun (WGS) entry which is preliminary data.</text>
</comment>
<sequence length="37" mass="4298">MNNDLLYFVLGVTILVVYLIFSAKTEMGTMLFKKKKK</sequence>